<keyword evidence="1" id="KW-0472">Membrane</keyword>
<evidence type="ECO:0000313" key="2">
    <source>
        <dbReference type="EMBL" id="JAE15831.1"/>
    </source>
</evidence>
<accession>A0A0A9FZV9</accession>
<feature type="transmembrane region" description="Helical" evidence="1">
    <location>
        <begin position="37"/>
        <end position="60"/>
    </location>
</feature>
<keyword evidence="1" id="KW-1133">Transmembrane helix</keyword>
<keyword evidence="1" id="KW-0812">Transmembrane</keyword>
<dbReference type="EMBL" id="GBRH01182065">
    <property type="protein sequence ID" value="JAE15831.1"/>
    <property type="molecule type" value="Transcribed_RNA"/>
</dbReference>
<evidence type="ECO:0000256" key="1">
    <source>
        <dbReference type="SAM" id="Phobius"/>
    </source>
</evidence>
<organism evidence="2">
    <name type="scientific">Arundo donax</name>
    <name type="common">Giant reed</name>
    <name type="synonym">Donax arundinaceus</name>
    <dbReference type="NCBI Taxonomy" id="35708"/>
    <lineage>
        <taxon>Eukaryota</taxon>
        <taxon>Viridiplantae</taxon>
        <taxon>Streptophyta</taxon>
        <taxon>Embryophyta</taxon>
        <taxon>Tracheophyta</taxon>
        <taxon>Spermatophyta</taxon>
        <taxon>Magnoliopsida</taxon>
        <taxon>Liliopsida</taxon>
        <taxon>Poales</taxon>
        <taxon>Poaceae</taxon>
        <taxon>PACMAD clade</taxon>
        <taxon>Arundinoideae</taxon>
        <taxon>Arundineae</taxon>
        <taxon>Arundo</taxon>
    </lineage>
</organism>
<sequence>MINQRASVSFLKLISKILGQMMNQTTNISKQQFWQHFFYNSAIFGLIIFTFLLLELIFLVH</sequence>
<name>A0A0A9FZV9_ARUDO</name>
<reference evidence="2" key="1">
    <citation type="submission" date="2014-09" db="EMBL/GenBank/DDBJ databases">
        <authorList>
            <person name="Magalhaes I.L.F."/>
            <person name="Oliveira U."/>
            <person name="Santos F.R."/>
            <person name="Vidigal T.H.D.A."/>
            <person name="Brescovit A.D."/>
            <person name="Santos A.J."/>
        </authorList>
    </citation>
    <scope>NUCLEOTIDE SEQUENCE</scope>
    <source>
        <tissue evidence="2">Shoot tissue taken approximately 20 cm above the soil surface</tissue>
    </source>
</reference>
<reference evidence="2" key="2">
    <citation type="journal article" date="2015" name="Data Brief">
        <title>Shoot transcriptome of the giant reed, Arundo donax.</title>
        <authorList>
            <person name="Barrero R.A."/>
            <person name="Guerrero F.D."/>
            <person name="Moolhuijzen P."/>
            <person name="Goolsby J.A."/>
            <person name="Tidwell J."/>
            <person name="Bellgard S.E."/>
            <person name="Bellgard M.I."/>
        </authorList>
    </citation>
    <scope>NUCLEOTIDE SEQUENCE</scope>
    <source>
        <tissue evidence="2">Shoot tissue taken approximately 20 cm above the soil surface</tissue>
    </source>
</reference>
<proteinExistence type="predicted"/>
<dbReference type="AlphaFoldDB" id="A0A0A9FZV9"/>
<protein>
    <submittedName>
        <fullName evidence="2">Uncharacterized protein</fullName>
    </submittedName>
</protein>